<dbReference type="Gene3D" id="3.30.565.10">
    <property type="entry name" value="Histidine kinase-like ATPase, C-terminal domain"/>
    <property type="match status" value="1"/>
</dbReference>
<keyword evidence="13" id="KW-0812">Transmembrane</keyword>
<evidence type="ECO:0000256" key="7">
    <source>
        <dbReference type="ARBA" id="ARBA00022840"/>
    </source>
</evidence>
<keyword evidence="4" id="KW-0808">Transferase</keyword>
<feature type="modified residue" description="4-aspartylphosphate" evidence="12">
    <location>
        <position position="1154"/>
    </location>
</feature>
<evidence type="ECO:0000256" key="1">
    <source>
        <dbReference type="ARBA" id="ARBA00000085"/>
    </source>
</evidence>
<dbReference type="InterPro" id="IPR036890">
    <property type="entry name" value="HATPase_C_sf"/>
</dbReference>
<dbReference type="InterPro" id="IPR011123">
    <property type="entry name" value="Y_Y_Y"/>
</dbReference>
<dbReference type="InterPro" id="IPR018062">
    <property type="entry name" value="HTH_AraC-typ_CS"/>
</dbReference>
<gene>
    <name evidence="18" type="ORF">C7379_11047</name>
</gene>
<dbReference type="InterPro" id="IPR009057">
    <property type="entry name" value="Homeodomain-like_sf"/>
</dbReference>
<feature type="chain" id="PRO_5015563601" description="histidine kinase" evidence="14">
    <location>
        <begin position="20"/>
        <end position="1355"/>
    </location>
</feature>
<evidence type="ECO:0000256" key="14">
    <source>
        <dbReference type="SAM" id="SignalP"/>
    </source>
</evidence>
<dbReference type="SUPFAM" id="SSF52172">
    <property type="entry name" value="CheY-like"/>
    <property type="match status" value="1"/>
</dbReference>
<dbReference type="CDD" id="cd00075">
    <property type="entry name" value="HATPase"/>
    <property type="match status" value="1"/>
</dbReference>
<dbReference type="CDD" id="cd17574">
    <property type="entry name" value="REC_OmpR"/>
    <property type="match status" value="1"/>
</dbReference>
<dbReference type="InterPro" id="IPR011110">
    <property type="entry name" value="Reg_prop"/>
</dbReference>
<keyword evidence="13" id="KW-0472">Membrane</keyword>
<dbReference type="Pfam" id="PF07494">
    <property type="entry name" value="Reg_prop"/>
    <property type="match status" value="3"/>
</dbReference>
<dbReference type="PROSITE" id="PS50109">
    <property type="entry name" value="HIS_KIN"/>
    <property type="match status" value="1"/>
</dbReference>
<proteinExistence type="predicted"/>
<keyword evidence="10" id="KW-0238">DNA-binding</keyword>
<evidence type="ECO:0000256" key="6">
    <source>
        <dbReference type="ARBA" id="ARBA00022777"/>
    </source>
</evidence>
<dbReference type="GO" id="GO:0000155">
    <property type="term" value="F:phosphorelay sensor kinase activity"/>
    <property type="evidence" value="ECO:0007669"/>
    <property type="project" value="InterPro"/>
</dbReference>
<organism evidence="18 19">
    <name type="scientific">Hallella colorans</name>
    <dbReference type="NCBI Taxonomy" id="1703337"/>
    <lineage>
        <taxon>Bacteria</taxon>
        <taxon>Pseudomonadati</taxon>
        <taxon>Bacteroidota</taxon>
        <taxon>Bacteroidia</taxon>
        <taxon>Bacteroidales</taxon>
        <taxon>Prevotellaceae</taxon>
        <taxon>Hallella</taxon>
    </lineage>
</organism>
<keyword evidence="11" id="KW-0804">Transcription</keyword>
<dbReference type="Gene3D" id="1.10.287.130">
    <property type="match status" value="1"/>
</dbReference>
<evidence type="ECO:0000259" key="17">
    <source>
        <dbReference type="PROSITE" id="PS50110"/>
    </source>
</evidence>
<evidence type="ECO:0000256" key="5">
    <source>
        <dbReference type="ARBA" id="ARBA00022741"/>
    </source>
</evidence>
<dbReference type="InterPro" id="IPR003661">
    <property type="entry name" value="HisK_dim/P_dom"/>
</dbReference>
<accession>A0A2U0U7J3</accession>
<dbReference type="Gene3D" id="2.130.10.10">
    <property type="entry name" value="YVTN repeat-like/Quinoprotein amine dehydrogenase"/>
    <property type="match status" value="2"/>
</dbReference>
<reference evidence="18 19" key="1">
    <citation type="submission" date="2018-05" db="EMBL/GenBank/DDBJ databases">
        <title>Genomic Encyclopedia of Type Strains, Phase IV (KMG-IV): sequencing the most valuable type-strain genomes for metagenomic binning, comparative biology and taxonomic classification.</title>
        <authorList>
            <person name="Goeker M."/>
        </authorList>
    </citation>
    <scope>NUCLEOTIDE SEQUENCE [LARGE SCALE GENOMIC DNA]</scope>
    <source>
        <strain evidence="18 19">DSM 100333</strain>
    </source>
</reference>
<dbReference type="PRINTS" id="PR00344">
    <property type="entry name" value="BCTRLSENSOR"/>
</dbReference>
<sequence>MRFRLLLLIILFCSQSLFAIQFKHLDSKDGLSQLSVLSIYQDKLGRMWFGTEEGVNIFDGYSIIPYKTFISNDDRNKQRKTNIVTDVSAIVGDTAGNVYFISNHSVVRYDLALQKFRFVVQGGVYSLYSIDNMLYVGRHNTLLCLSTTGGSPKTICKVPAGRHITYIYRDGRKRLWIGTSNGLYRKDGGKMLREIIPQCEIYEIFEDSRHNVWVSTRDNGCFLLRNAGGMVNFLAHDKDAWQSYYNFSQSETFTSGRIAGNMVRGINEDSDGNIWIGTFMGLNKYDYHTGLFTVYAHTNNPYSLSHSSVFPVYKDRNGTIWVGTYFGGVNYFNPRTDMFTFYSADVNRTDCLSYPFVGHMVEDKNGYLWICTEGGGLNRLDRKTGKITHYMKGRNGNDIVHNNLKNIVYDAKRNKLYIGTHTGGLTYYDITANRFHNIWNIHPDYRSRFGDQIFGMCLIGDMLVFTTPQGIWKANVETDRIEPLFPSGKNYGNSSFHIDHKGYIWIAADAGLYRIKLNNERDQRYYKAGTKGLSPYYVTDINEDSHRRIYVVTRGGGMAQYDSKADSFIVMNVQNCGIVSNFCYEVVPSGKYLLINSDRGISIFDPSTRLARNIEFSPDFPLTGMHRGCGMVTCRDGSVFVGGTNGLVSFRTEKIRDARNGCKLYVSRLFVKNKEVLPGDDTGVLSVAAYRTKRIDLKHSQNDLTIMFAKTDYVGTYHNTVYEYMMEGYEDRWVQTTSHRITYTQIVPGSYTLVIREKPRMGQRETPELRLRVVVHPPLYKTWWAYLVYMVLFLGGVYYVYRFKRAELLLRTSLEMEKKEKKNINELNKAKLRFFTSISHEFRTPLTLLITKLDAIIAETTSGTTLHKKVKALSQHANQLMELINELLDFRKMEQGFTRLEVAETDMVAFAQNVYQGFVAYAQTHNVTYRFSSTEPSILCWFDAKQMEKVLYNLLSNAFKYVNKQQGMVEVQVSAEQDSVILKVMDNGVGIQRKDMNKIFDRFYQIGESPDGVGHVMGTGIGLALVKEIVDLHHGLVHVESSPGYGSIFIVTLRKGREMFSDDEIVEANREAVPLKPYNEKVLTDQDETVDELIPLPPSENGGSYTVLLVEDNEDLLITLSELFGKTYRVLTARDGVEGLEMTRKEMPDLVVSDVMMPRMSGTDMCRRIKDDITVCHIPVVLLTAMGSTESTIEGFRCNADEYVPKPFDARLLIVRCNNLVRSRILLRKKFMEEDRGAAELLATTPLDREFLKRCDSYIEANMANSDFSVDMMAKAMMMGRSSFFNKFKELTGMTPNDYMQNYRLRASAIWLKDKPDLQISDIAYRLGFSSPRYFSYCFKTKYGMTPKEFRSKDA</sequence>
<dbReference type="GO" id="GO:0005524">
    <property type="term" value="F:ATP binding"/>
    <property type="evidence" value="ECO:0007669"/>
    <property type="project" value="UniProtKB-KW"/>
</dbReference>
<evidence type="ECO:0000256" key="12">
    <source>
        <dbReference type="PROSITE-ProRule" id="PRU00169"/>
    </source>
</evidence>
<comment type="catalytic activity">
    <reaction evidence="1">
        <text>ATP + protein L-histidine = ADP + protein N-phospho-L-histidine.</text>
        <dbReference type="EC" id="2.7.13.3"/>
    </reaction>
</comment>
<dbReference type="Gene3D" id="3.40.50.2300">
    <property type="match status" value="1"/>
</dbReference>
<dbReference type="InterPro" id="IPR018060">
    <property type="entry name" value="HTH_AraC"/>
</dbReference>
<keyword evidence="13" id="KW-1133">Transmembrane helix</keyword>
<dbReference type="CDD" id="cd00082">
    <property type="entry name" value="HisKA"/>
    <property type="match status" value="1"/>
</dbReference>
<dbReference type="SMART" id="SM00448">
    <property type="entry name" value="REC"/>
    <property type="match status" value="1"/>
</dbReference>
<evidence type="ECO:0000256" key="10">
    <source>
        <dbReference type="ARBA" id="ARBA00023125"/>
    </source>
</evidence>
<dbReference type="GO" id="GO:0003700">
    <property type="term" value="F:DNA-binding transcription factor activity"/>
    <property type="evidence" value="ECO:0007669"/>
    <property type="project" value="InterPro"/>
</dbReference>
<evidence type="ECO:0000256" key="9">
    <source>
        <dbReference type="ARBA" id="ARBA00023015"/>
    </source>
</evidence>
<evidence type="ECO:0000256" key="2">
    <source>
        <dbReference type="ARBA" id="ARBA00012438"/>
    </source>
</evidence>
<dbReference type="PANTHER" id="PTHR43547:SF2">
    <property type="entry name" value="HYBRID SIGNAL TRANSDUCTION HISTIDINE KINASE C"/>
    <property type="match status" value="1"/>
</dbReference>
<dbReference type="Pfam" id="PF12833">
    <property type="entry name" value="HTH_18"/>
    <property type="match status" value="1"/>
</dbReference>
<dbReference type="Proteomes" id="UP000245870">
    <property type="component" value="Unassembled WGS sequence"/>
</dbReference>
<dbReference type="SUPFAM" id="SSF55874">
    <property type="entry name" value="ATPase domain of HSP90 chaperone/DNA topoisomerase II/histidine kinase"/>
    <property type="match status" value="1"/>
</dbReference>
<evidence type="ECO:0000313" key="19">
    <source>
        <dbReference type="Proteomes" id="UP000245870"/>
    </source>
</evidence>
<feature type="transmembrane region" description="Helical" evidence="13">
    <location>
        <begin position="783"/>
        <end position="801"/>
    </location>
</feature>
<dbReference type="RefSeq" id="WP_116616541.1">
    <property type="nucleotide sequence ID" value="NZ_QENY01000010.1"/>
</dbReference>
<dbReference type="SUPFAM" id="SSF46689">
    <property type="entry name" value="Homeodomain-like"/>
    <property type="match status" value="1"/>
</dbReference>
<dbReference type="InterPro" id="IPR036097">
    <property type="entry name" value="HisK_dim/P_sf"/>
</dbReference>
<keyword evidence="3 12" id="KW-0597">Phosphoprotein</keyword>
<evidence type="ECO:0000256" key="3">
    <source>
        <dbReference type="ARBA" id="ARBA00022553"/>
    </source>
</evidence>
<dbReference type="InterPro" id="IPR013783">
    <property type="entry name" value="Ig-like_fold"/>
</dbReference>
<keyword evidence="9" id="KW-0805">Transcription regulation</keyword>
<feature type="signal peptide" evidence="14">
    <location>
        <begin position="1"/>
        <end position="19"/>
    </location>
</feature>
<protein>
    <recommendedName>
        <fullName evidence="2">histidine kinase</fullName>
        <ecNumber evidence="2">2.7.13.3</ecNumber>
    </recommendedName>
</protein>
<dbReference type="SMART" id="SM00388">
    <property type="entry name" value="HisKA"/>
    <property type="match status" value="1"/>
</dbReference>
<keyword evidence="14" id="KW-0732">Signal</keyword>
<feature type="domain" description="HTH araC/xylS-type" evidence="15">
    <location>
        <begin position="1253"/>
        <end position="1353"/>
    </location>
</feature>
<dbReference type="PROSITE" id="PS50110">
    <property type="entry name" value="RESPONSE_REGULATORY"/>
    <property type="match status" value="1"/>
</dbReference>
<dbReference type="SMART" id="SM00387">
    <property type="entry name" value="HATPase_c"/>
    <property type="match status" value="1"/>
</dbReference>
<dbReference type="InterPro" id="IPR015943">
    <property type="entry name" value="WD40/YVTN_repeat-like_dom_sf"/>
</dbReference>
<keyword evidence="7" id="KW-0067">ATP-binding</keyword>
<evidence type="ECO:0000256" key="11">
    <source>
        <dbReference type="ARBA" id="ARBA00023163"/>
    </source>
</evidence>
<dbReference type="FunFam" id="3.30.565.10:FF:000037">
    <property type="entry name" value="Hybrid sensor histidine kinase/response regulator"/>
    <property type="match status" value="1"/>
</dbReference>
<evidence type="ECO:0000313" key="18">
    <source>
        <dbReference type="EMBL" id="PVX53622.1"/>
    </source>
</evidence>
<dbReference type="Pfam" id="PF07495">
    <property type="entry name" value="Y_Y_Y"/>
    <property type="match status" value="1"/>
</dbReference>
<dbReference type="SUPFAM" id="SSF63829">
    <property type="entry name" value="Calcium-dependent phosphotriesterase"/>
    <property type="match status" value="3"/>
</dbReference>
<dbReference type="PANTHER" id="PTHR43547">
    <property type="entry name" value="TWO-COMPONENT HISTIDINE KINASE"/>
    <property type="match status" value="1"/>
</dbReference>
<name>A0A2U0U7J3_9BACT</name>
<feature type="domain" description="Response regulatory" evidence="17">
    <location>
        <begin position="1106"/>
        <end position="1221"/>
    </location>
</feature>
<dbReference type="InterPro" id="IPR004358">
    <property type="entry name" value="Sig_transdc_His_kin-like_C"/>
</dbReference>
<evidence type="ECO:0000256" key="13">
    <source>
        <dbReference type="SAM" id="Phobius"/>
    </source>
</evidence>
<dbReference type="SUPFAM" id="SSF47384">
    <property type="entry name" value="Homodimeric domain of signal transducing histidine kinase"/>
    <property type="match status" value="1"/>
</dbReference>
<dbReference type="Pfam" id="PF00512">
    <property type="entry name" value="HisKA"/>
    <property type="match status" value="1"/>
</dbReference>
<dbReference type="SMART" id="SM00342">
    <property type="entry name" value="HTH_ARAC"/>
    <property type="match status" value="1"/>
</dbReference>
<dbReference type="InterPro" id="IPR005467">
    <property type="entry name" value="His_kinase_dom"/>
</dbReference>
<dbReference type="InterPro" id="IPR001789">
    <property type="entry name" value="Sig_transdc_resp-reg_receiver"/>
</dbReference>
<evidence type="ECO:0000256" key="8">
    <source>
        <dbReference type="ARBA" id="ARBA00023012"/>
    </source>
</evidence>
<dbReference type="EMBL" id="QENY01000010">
    <property type="protein sequence ID" value="PVX53622.1"/>
    <property type="molecule type" value="Genomic_DNA"/>
</dbReference>
<dbReference type="OrthoDB" id="717811at2"/>
<dbReference type="Gene3D" id="1.10.10.60">
    <property type="entry name" value="Homeodomain-like"/>
    <property type="match status" value="2"/>
</dbReference>
<dbReference type="GO" id="GO:0043565">
    <property type="term" value="F:sequence-specific DNA binding"/>
    <property type="evidence" value="ECO:0007669"/>
    <property type="project" value="InterPro"/>
</dbReference>
<dbReference type="PROSITE" id="PS00041">
    <property type="entry name" value="HTH_ARAC_FAMILY_1"/>
    <property type="match status" value="1"/>
</dbReference>
<evidence type="ECO:0000259" key="16">
    <source>
        <dbReference type="PROSITE" id="PS50109"/>
    </source>
</evidence>
<keyword evidence="5" id="KW-0547">Nucleotide-binding</keyword>
<keyword evidence="19" id="KW-1185">Reference proteome</keyword>
<keyword evidence="6 18" id="KW-0418">Kinase</keyword>
<dbReference type="InterPro" id="IPR003594">
    <property type="entry name" value="HATPase_dom"/>
</dbReference>
<dbReference type="Gene3D" id="2.60.40.10">
    <property type="entry name" value="Immunoglobulins"/>
    <property type="match status" value="1"/>
</dbReference>
<dbReference type="Pfam" id="PF00072">
    <property type="entry name" value="Response_reg"/>
    <property type="match status" value="1"/>
</dbReference>
<dbReference type="PROSITE" id="PS01124">
    <property type="entry name" value="HTH_ARAC_FAMILY_2"/>
    <property type="match status" value="1"/>
</dbReference>
<dbReference type="InterPro" id="IPR011006">
    <property type="entry name" value="CheY-like_superfamily"/>
</dbReference>
<evidence type="ECO:0000259" key="15">
    <source>
        <dbReference type="PROSITE" id="PS01124"/>
    </source>
</evidence>
<keyword evidence="8" id="KW-0902">Two-component regulatory system</keyword>
<comment type="caution">
    <text evidence="18">The sequence shown here is derived from an EMBL/GenBank/DDBJ whole genome shotgun (WGS) entry which is preliminary data.</text>
</comment>
<evidence type="ECO:0000256" key="4">
    <source>
        <dbReference type="ARBA" id="ARBA00022679"/>
    </source>
</evidence>
<feature type="domain" description="Histidine kinase" evidence="16">
    <location>
        <begin position="837"/>
        <end position="1057"/>
    </location>
</feature>
<dbReference type="Pfam" id="PF02518">
    <property type="entry name" value="HATPase_c"/>
    <property type="match status" value="1"/>
</dbReference>
<dbReference type="EC" id="2.7.13.3" evidence="2"/>